<evidence type="ECO:0000256" key="2">
    <source>
        <dbReference type="ARBA" id="ARBA00023082"/>
    </source>
</evidence>
<dbReference type="InterPro" id="IPR013325">
    <property type="entry name" value="RNA_pol_sigma_r2"/>
</dbReference>
<sequence>MPLPDPRSPLFLTTRWSMVLKAREDSSKGSMEALEFLCRTYWYPLYLYVRGVGRSPDDARDLTQEFFARLLEKNWLEAASAEKGRFRSFLLVAMKHFMAKEWRRLSALKRGGPKALLPLDTTDAEKRYAGEPVSSLAPDEIYERRWAMTLLDQALVRLETEFTAAGKAGEFAVMKHWLGAERGTIPYHELSASLGASEGAVRQSVHRMRKRFRAIFREAVSHTLAEGEDIDEELRHLVAILSKA</sequence>
<dbReference type="InterPro" id="IPR039425">
    <property type="entry name" value="RNA_pol_sigma-70-like"/>
</dbReference>
<dbReference type="Proteomes" id="UP001371305">
    <property type="component" value="Unassembled WGS sequence"/>
</dbReference>
<comment type="caution">
    <text evidence="4">The sequence shown here is derived from an EMBL/GenBank/DDBJ whole genome shotgun (WGS) entry which is preliminary data.</text>
</comment>
<dbReference type="EMBL" id="JBBUKT010000004">
    <property type="protein sequence ID" value="MEK7951346.1"/>
    <property type="molecule type" value="Genomic_DNA"/>
</dbReference>
<dbReference type="SUPFAM" id="SSF88946">
    <property type="entry name" value="Sigma2 domain of RNA polymerase sigma factors"/>
    <property type="match status" value="1"/>
</dbReference>
<protein>
    <submittedName>
        <fullName evidence="4">Sigma-70 family RNA polymerase sigma factor</fullName>
    </submittedName>
</protein>
<keyword evidence="3" id="KW-0804">Transcription</keyword>
<dbReference type="PANTHER" id="PTHR43133">
    <property type="entry name" value="RNA POLYMERASE ECF-TYPE SIGMA FACTO"/>
    <property type="match status" value="1"/>
</dbReference>
<proteinExistence type="predicted"/>
<dbReference type="Gene3D" id="1.10.1740.10">
    <property type="match status" value="1"/>
</dbReference>
<evidence type="ECO:0000313" key="5">
    <source>
        <dbReference type="Proteomes" id="UP001371305"/>
    </source>
</evidence>
<evidence type="ECO:0000256" key="3">
    <source>
        <dbReference type="ARBA" id="ARBA00023163"/>
    </source>
</evidence>
<accession>A0ABU9AW19</accession>
<organism evidence="4 5">
    <name type="scientific">Luteolibacter soli</name>
    <dbReference type="NCBI Taxonomy" id="3135280"/>
    <lineage>
        <taxon>Bacteria</taxon>
        <taxon>Pseudomonadati</taxon>
        <taxon>Verrucomicrobiota</taxon>
        <taxon>Verrucomicrobiia</taxon>
        <taxon>Verrucomicrobiales</taxon>
        <taxon>Verrucomicrobiaceae</taxon>
        <taxon>Luteolibacter</taxon>
    </lineage>
</organism>
<keyword evidence="2" id="KW-0731">Sigma factor</keyword>
<evidence type="ECO:0000256" key="1">
    <source>
        <dbReference type="ARBA" id="ARBA00023015"/>
    </source>
</evidence>
<keyword evidence="5" id="KW-1185">Reference proteome</keyword>
<evidence type="ECO:0000313" key="4">
    <source>
        <dbReference type="EMBL" id="MEK7951346.1"/>
    </source>
</evidence>
<reference evidence="4 5" key="1">
    <citation type="submission" date="2024-04" db="EMBL/GenBank/DDBJ databases">
        <title>Luteolibacter sp. isolated from soil.</title>
        <authorList>
            <person name="An J."/>
        </authorList>
    </citation>
    <scope>NUCLEOTIDE SEQUENCE [LARGE SCALE GENOMIC DNA]</scope>
    <source>
        <strain evidence="4 5">Y139</strain>
    </source>
</reference>
<name>A0ABU9AW19_9BACT</name>
<dbReference type="PANTHER" id="PTHR43133:SF51">
    <property type="entry name" value="RNA POLYMERASE SIGMA FACTOR"/>
    <property type="match status" value="1"/>
</dbReference>
<gene>
    <name evidence="4" type="ORF">WKV53_12595</name>
</gene>
<dbReference type="RefSeq" id="WP_341404949.1">
    <property type="nucleotide sequence ID" value="NZ_JBBUKT010000004.1"/>
</dbReference>
<keyword evidence="1" id="KW-0805">Transcription regulation</keyword>